<dbReference type="OrthoDB" id="9809543at2"/>
<dbReference type="HOGENOM" id="CLU_067791_0_0_5"/>
<accession>B2IJ73</accession>
<name>B2IJ73_BEII9</name>
<reference evidence="2 3" key="2">
    <citation type="journal article" date="2010" name="J. Bacteriol.">
        <title>Complete genome sequence of Beijerinckia indica subsp. indica.</title>
        <authorList>
            <person name="Tamas I."/>
            <person name="Dedysh S.N."/>
            <person name="Liesack W."/>
            <person name="Stott M.B."/>
            <person name="Alam M."/>
            <person name="Murrell J.C."/>
            <person name="Dunfield P.F."/>
        </authorList>
    </citation>
    <scope>NUCLEOTIDE SEQUENCE [LARGE SCALE GENOMIC DNA]</scope>
    <source>
        <strain evidence="3">ATCC 9039 / DSM 1715 / NCIMB 8712</strain>
    </source>
</reference>
<evidence type="ECO:0000313" key="2">
    <source>
        <dbReference type="EMBL" id="ACB94836.1"/>
    </source>
</evidence>
<feature type="transmembrane region" description="Helical" evidence="1">
    <location>
        <begin position="40"/>
        <end position="61"/>
    </location>
</feature>
<evidence type="ECO:0000256" key="1">
    <source>
        <dbReference type="SAM" id="Phobius"/>
    </source>
</evidence>
<feature type="transmembrane region" description="Helical" evidence="1">
    <location>
        <begin position="73"/>
        <end position="93"/>
    </location>
</feature>
<protein>
    <submittedName>
        <fullName evidence="2">Cytochrome c oxidase subunit I</fullName>
    </submittedName>
</protein>
<reference evidence="3" key="1">
    <citation type="submission" date="2008-03" db="EMBL/GenBank/DDBJ databases">
        <title>Complete sequence of chromosome of Beijerinckia indica subsp. indica ATCC 9039.</title>
        <authorList>
            <consortium name="US DOE Joint Genome Institute"/>
            <person name="Copeland A."/>
            <person name="Lucas S."/>
            <person name="Lapidus A."/>
            <person name="Glavina del Rio T."/>
            <person name="Dalin E."/>
            <person name="Tice H."/>
            <person name="Bruce D."/>
            <person name="Goodwin L."/>
            <person name="Pitluck S."/>
            <person name="LaButti K."/>
            <person name="Schmutz J."/>
            <person name="Larimer F."/>
            <person name="Land M."/>
            <person name="Hauser L."/>
            <person name="Kyrpides N."/>
            <person name="Mikhailova N."/>
            <person name="Dunfield P.F."/>
            <person name="Dedysh S.N."/>
            <person name="Liesack W."/>
            <person name="Saw J.H."/>
            <person name="Alam M."/>
            <person name="Chen Y."/>
            <person name="Murrell J.C."/>
            <person name="Richardson P."/>
        </authorList>
    </citation>
    <scope>NUCLEOTIDE SEQUENCE [LARGE SCALE GENOMIC DNA]</scope>
    <source>
        <strain evidence="3">ATCC 9039 / DSM 1715 / NCIMB 8712</strain>
    </source>
</reference>
<feature type="transmembrane region" description="Helical" evidence="1">
    <location>
        <begin position="178"/>
        <end position="199"/>
    </location>
</feature>
<keyword evidence="1" id="KW-1133">Transmembrane helix</keyword>
<dbReference type="InterPro" id="IPR018692">
    <property type="entry name" value="DUF2189"/>
</dbReference>
<dbReference type="KEGG" id="bid:Bind_1194"/>
<dbReference type="AlphaFoldDB" id="B2IJ73"/>
<dbReference type="Proteomes" id="UP000001695">
    <property type="component" value="Chromosome"/>
</dbReference>
<feature type="transmembrane region" description="Helical" evidence="1">
    <location>
        <begin position="118"/>
        <end position="139"/>
    </location>
</feature>
<keyword evidence="1" id="KW-0472">Membrane</keyword>
<dbReference type="STRING" id="395963.Bind_1194"/>
<organism evidence="2 3">
    <name type="scientific">Beijerinckia indica subsp. indica (strain ATCC 9039 / DSM 1715 / NCIMB 8712)</name>
    <dbReference type="NCBI Taxonomy" id="395963"/>
    <lineage>
        <taxon>Bacteria</taxon>
        <taxon>Pseudomonadati</taxon>
        <taxon>Pseudomonadota</taxon>
        <taxon>Alphaproteobacteria</taxon>
        <taxon>Hyphomicrobiales</taxon>
        <taxon>Beijerinckiaceae</taxon>
        <taxon>Beijerinckia</taxon>
    </lineage>
</organism>
<dbReference type="eggNOG" id="COG5473">
    <property type="taxonomic scope" value="Bacteria"/>
</dbReference>
<dbReference type="RefSeq" id="WP_012384193.1">
    <property type="nucleotide sequence ID" value="NC_010581.1"/>
</dbReference>
<proteinExistence type="predicted"/>
<feature type="transmembrane region" description="Helical" evidence="1">
    <location>
        <begin position="220"/>
        <end position="253"/>
    </location>
</feature>
<keyword evidence="1" id="KW-0812">Transmembrane</keyword>
<keyword evidence="3" id="KW-1185">Reference proteome</keyword>
<evidence type="ECO:0000313" key="3">
    <source>
        <dbReference type="Proteomes" id="UP000001695"/>
    </source>
</evidence>
<sequence>MSSFTDFHLIRGAGTVSQPVVRRIGFHDLREALAEGIDDFWAMPSQIVFIGLLYPIVGIILGVATSERNVLQLLYPLLTGFALVGPFLAIGLYEMSRRREAGLDTSWRHAFEVFRSPSLPAILALGIVLMGLFLFWLVAAETLYEGLFGYKAPTNYFRFLSDVFSTPEGRSLLIQGNAIGFVFAVIAFSISVVSFPLLLDRDVGAAVAVQTSVKAVAKNPIVMAAWAVIVGLLLALGTAILFFGLAIVMPVLAHATWHLYRHVVEPAAPQETNPHHTR</sequence>
<dbReference type="EMBL" id="CP001016">
    <property type="protein sequence ID" value="ACB94836.1"/>
    <property type="molecule type" value="Genomic_DNA"/>
</dbReference>
<dbReference type="Pfam" id="PF09955">
    <property type="entry name" value="DUF2189"/>
    <property type="match status" value="1"/>
</dbReference>
<gene>
    <name evidence="2" type="ordered locus">Bind_1194</name>
</gene>